<evidence type="ECO:0000256" key="4">
    <source>
        <dbReference type="ARBA" id="ARBA00022989"/>
    </source>
</evidence>
<sequence length="341" mass="36264">MLLAAVVLIVIVALVFDFINGFHDAANSIATVVSTRVLSPNLAVAWAAFFNFVAAFAGGVHVANTMGKGIINFEMLRAAGPTAVLMVIFSALMGAITWNLLTWWWGLPSSSSHALAGGMIGATLPVLGFQGLVGSGIARIAAFIVLSPLIGMFLGITMMVISTWTVHKQTPLRVDTWFRRLQLVSSAIFSFSHGTNDAQKVMGIIAVVLFGTIWRDRPFHIDWWMIISCHAAIAMGTFFGGWRIIRTMGHSLTKLAPIGGFSAETGGGVTIIALAELGIPVSTTHTITGAIVGVGSTRGWRAVKWGTAGRIIWAWVFTIPAAAFVSVLVYGLTLAVVRLVG</sequence>
<feature type="transmembrane region" description="Helical" evidence="6">
    <location>
        <begin position="140"/>
        <end position="164"/>
    </location>
</feature>
<reference evidence="8" key="1">
    <citation type="submission" date="2018-09" db="EMBL/GenBank/DDBJ databases">
        <authorList>
            <person name="Livingstone P.G."/>
            <person name="Whitworth D.E."/>
        </authorList>
    </citation>
    <scope>NUCLEOTIDE SEQUENCE [LARGE SCALE GENOMIC DNA]</scope>
    <source>
        <strain evidence="8">CA054A</strain>
    </source>
</reference>
<dbReference type="OrthoDB" id="9779554at2"/>
<keyword evidence="4 6" id="KW-1133">Transmembrane helix</keyword>
<keyword evidence="8" id="KW-1185">Reference proteome</keyword>
<dbReference type="EMBL" id="RAVZ01000305">
    <property type="protein sequence ID" value="RKG76426.1"/>
    <property type="molecule type" value="Genomic_DNA"/>
</dbReference>
<evidence type="ECO:0000256" key="3">
    <source>
        <dbReference type="ARBA" id="ARBA00022692"/>
    </source>
</evidence>
<feature type="transmembrane region" description="Helical" evidence="6">
    <location>
        <begin position="112"/>
        <end position="133"/>
    </location>
</feature>
<gene>
    <name evidence="7" type="ORF">D7V88_32245</name>
</gene>
<feature type="transmembrane region" description="Helical" evidence="6">
    <location>
        <begin position="83"/>
        <end position="106"/>
    </location>
</feature>
<dbReference type="InterPro" id="IPR001204">
    <property type="entry name" value="Phos_transporter"/>
</dbReference>
<dbReference type="Pfam" id="PF01384">
    <property type="entry name" value="PHO4"/>
    <property type="match status" value="1"/>
</dbReference>
<comment type="caution">
    <text evidence="7">The sequence shown here is derived from an EMBL/GenBank/DDBJ whole genome shotgun (WGS) entry which is preliminary data.</text>
</comment>
<accession>A0A3A8I1D6</accession>
<dbReference type="PANTHER" id="PTHR11101">
    <property type="entry name" value="PHOSPHATE TRANSPORTER"/>
    <property type="match status" value="1"/>
</dbReference>
<keyword evidence="5 6" id="KW-0472">Membrane</keyword>
<protein>
    <submittedName>
        <fullName evidence="7">Anion permease</fullName>
    </submittedName>
</protein>
<feature type="transmembrane region" description="Helical" evidence="6">
    <location>
        <begin position="223"/>
        <end position="245"/>
    </location>
</feature>
<evidence type="ECO:0000256" key="1">
    <source>
        <dbReference type="ARBA" id="ARBA00004141"/>
    </source>
</evidence>
<evidence type="ECO:0000256" key="2">
    <source>
        <dbReference type="ARBA" id="ARBA00022448"/>
    </source>
</evidence>
<name>A0A3A8I1D6_9BACT</name>
<evidence type="ECO:0000313" key="8">
    <source>
        <dbReference type="Proteomes" id="UP000268094"/>
    </source>
</evidence>
<dbReference type="GO" id="GO:0035435">
    <property type="term" value="P:phosphate ion transmembrane transport"/>
    <property type="evidence" value="ECO:0007669"/>
    <property type="project" value="TreeGrafter"/>
</dbReference>
<dbReference type="Proteomes" id="UP000268094">
    <property type="component" value="Unassembled WGS sequence"/>
</dbReference>
<dbReference type="PANTHER" id="PTHR11101:SF80">
    <property type="entry name" value="PHOSPHATE TRANSPORTER"/>
    <property type="match status" value="1"/>
</dbReference>
<dbReference type="AlphaFoldDB" id="A0A3A8I1D6"/>
<dbReference type="GO" id="GO:0016020">
    <property type="term" value="C:membrane"/>
    <property type="evidence" value="ECO:0007669"/>
    <property type="project" value="UniProtKB-SubCell"/>
</dbReference>
<feature type="transmembrane region" description="Helical" evidence="6">
    <location>
        <begin position="44"/>
        <end position="63"/>
    </location>
</feature>
<proteinExistence type="predicted"/>
<evidence type="ECO:0000256" key="5">
    <source>
        <dbReference type="ARBA" id="ARBA00023136"/>
    </source>
</evidence>
<keyword evidence="3 6" id="KW-0812">Transmembrane</keyword>
<feature type="transmembrane region" description="Helical" evidence="6">
    <location>
        <begin position="311"/>
        <end position="337"/>
    </location>
</feature>
<organism evidence="7 8">
    <name type="scientific">Corallococcus terminator</name>
    <dbReference type="NCBI Taxonomy" id="2316733"/>
    <lineage>
        <taxon>Bacteria</taxon>
        <taxon>Pseudomonadati</taxon>
        <taxon>Myxococcota</taxon>
        <taxon>Myxococcia</taxon>
        <taxon>Myxococcales</taxon>
        <taxon>Cystobacterineae</taxon>
        <taxon>Myxococcaceae</taxon>
        <taxon>Corallococcus</taxon>
    </lineage>
</organism>
<keyword evidence="2" id="KW-0813">Transport</keyword>
<comment type="subcellular location">
    <subcellularLocation>
        <location evidence="1">Membrane</location>
        <topology evidence="1">Multi-pass membrane protein</topology>
    </subcellularLocation>
</comment>
<dbReference type="GO" id="GO:0005315">
    <property type="term" value="F:phosphate transmembrane transporter activity"/>
    <property type="evidence" value="ECO:0007669"/>
    <property type="project" value="InterPro"/>
</dbReference>
<dbReference type="RefSeq" id="WP_120544456.1">
    <property type="nucleotide sequence ID" value="NZ_RAVZ01000305.1"/>
</dbReference>
<evidence type="ECO:0000256" key="6">
    <source>
        <dbReference type="SAM" id="Phobius"/>
    </source>
</evidence>
<evidence type="ECO:0000313" key="7">
    <source>
        <dbReference type="EMBL" id="RKG76426.1"/>
    </source>
</evidence>